<protein>
    <submittedName>
        <fullName evidence="2">Uncharacterized protein</fullName>
    </submittedName>
</protein>
<feature type="region of interest" description="Disordered" evidence="1">
    <location>
        <begin position="1"/>
        <end position="22"/>
    </location>
</feature>
<dbReference type="EMBL" id="GGEC01083457">
    <property type="protein sequence ID" value="MBX63941.1"/>
    <property type="molecule type" value="Transcribed_RNA"/>
</dbReference>
<name>A0A2P2QAC3_RHIMU</name>
<evidence type="ECO:0000256" key="1">
    <source>
        <dbReference type="SAM" id="MobiDB-lite"/>
    </source>
</evidence>
<organism evidence="2">
    <name type="scientific">Rhizophora mucronata</name>
    <name type="common">Asiatic mangrove</name>
    <dbReference type="NCBI Taxonomy" id="61149"/>
    <lineage>
        <taxon>Eukaryota</taxon>
        <taxon>Viridiplantae</taxon>
        <taxon>Streptophyta</taxon>
        <taxon>Embryophyta</taxon>
        <taxon>Tracheophyta</taxon>
        <taxon>Spermatophyta</taxon>
        <taxon>Magnoliopsida</taxon>
        <taxon>eudicotyledons</taxon>
        <taxon>Gunneridae</taxon>
        <taxon>Pentapetalae</taxon>
        <taxon>rosids</taxon>
        <taxon>fabids</taxon>
        <taxon>Malpighiales</taxon>
        <taxon>Rhizophoraceae</taxon>
        <taxon>Rhizophora</taxon>
    </lineage>
</organism>
<evidence type="ECO:0000313" key="2">
    <source>
        <dbReference type="EMBL" id="MBX63941.1"/>
    </source>
</evidence>
<sequence length="44" mass="4579">MSPTSEIMSPTNKPPSNPAPNPSAMFPPPCFFGFCGFTTGGHPP</sequence>
<reference evidence="2" key="1">
    <citation type="submission" date="2018-02" db="EMBL/GenBank/DDBJ databases">
        <title>Rhizophora mucronata_Transcriptome.</title>
        <authorList>
            <person name="Meera S.P."/>
            <person name="Sreeshan A."/>
            <person name="Augustine A."/>
        </authorList>
    </citation>
    <scope>NUCLEOTIDE SEQUENCE</scope>
    <source>
        <tissue evidence="2">Leaf</tissue>
    </source>
</reference>
<dbReference type="AlphaFoldDB" id="A0A2P2QAC3"/>
<feature type="compositionally biased region" description="Pro residues" evidence="1">
    <location>
        <begin position="12"/>
        <end position="22"/>
    </location>
</feature>
<proteinExistence type="predicted"/>
<accession>A0A2P2QAC3</accession>